<evidence type="ECO:0000256" key="2">
    <source>
        <dbReference type="ARBA" id="ARBA00022679"/>
    </source>
</evidence>
<gene>
    <name evidence="5" type="ORF">ATH84_101929</name>
</gene>
<keyword evidence="2" id="KW-0808">Transferase</keyword>
<protein>
    <submittedName>
        <fullName evidence="5">Uncharacterized protein (DUF849 family)</fullName>
    </submittedName>
</protein>
<dbReference type="InterPro" id="IPR008567">
    <property type="entry name" value="BKACE"/>
</dbReference>
<dbReference type="PANTHER" id="PTHR37418:SF2">
    <property type="entry name" value="3-KETO-5-AMINOHEXANOATE CLEAVAGE ENZYME"/>
    <property type="match status" value="1"/>
</dbReference>
<evidence type="ECO:0000256" key="1">
    <source>
        <dbReference type="ARBA" id="ARBA00001947"/>
    </source>
</evidence>
<dbReference type="RefSeq" id="WP_036753159.1">
    <property type="nucleotide sequence ID" value="NZ_CP035286.1"/>
</dbReference>
<keyword evidence="4" id="KW-0862">Zinc</keyword>
<keyword evidence="6" id="KW-1185">Reference proteome</keyword>
<organism evidence="5 6">
    <name type="scientific">Paracoccus versutus</name>
    <name type="common">Thiobacillus versutus</name>
    <dbReference type="NCBI Taxonomy" id="34007"/>
    <lineage>
        <taxon>Bacteria</taxon>
        <taxon>Pseudomonadati</taxon>
        <taxon>Pseudomonadota</taxon>
        <taxon>Alphaproteobacteria</taxon>
        <taxon>Rhodobacterales</taxon>
        <taxon>Paracoccaceae</taxon>
        <taxon>Paracoccus</taxon>
    </lineage>
</organism>
<evidence type="ECO:0000256" key="3">
    <source>
        <dbReference type="ARBA" id="ARBA00022723"/>
    </source>
</evidence>
<name>A0AAQ0HGF7_PARVE</name>
<dbReference type="Pfam" id="PF05853">
    <property type="entry name" value="BKACE"/>
    <property type="match status" value="1"/>
</dbReference>
<dbReference type="GO" id="GO:0046872">
    <property type="term" value="F:metal ion binding"/>
    <property type="evidence" value="ECO:0007669"/>
    <property type="project" value="UniProtKB-KW"/>
</dbReference>
<comment type="cofactor">
    <cofactor evidence="1">
        <name>Zn(2+)</name>
        <dbReference type="ChEBI" id="CHEBI:29105"/>
    </cofactor>
</comment>
<accession>A0AAQ0HGF7</accession>
<evidence type="ECO:0000313" key="5">
    <source>
        <dbReference type="EMBL" id="REG45761.1"/>
    </source>
</evidence>
<dbReference type="EMBL" id="QUMX01000019">
    <property type="protein sequence ID" value="REG45761.1"/>
    <property type="molecule type" value="Genomic_DNA"/>
</dbReference>
<proteinExistence type="predicted"/>
<dbReference type="Proteomes" id="UP000256794">
    <property type="component" value="Unassembled WGS sequence"/>
</dbReference>
<dbReference type="GO" id="GO:0043720">
    <property type="term" value="F:3-keto-5-aminohexanoate cleavage activity"/>
    <property type="evidence" value="ECO:0007669"/>
    <property type="project" value="InterPro"/>
</dbReference>
<dbReference type="Gene3D" id="3.20.20.70">
    <property type="entry name" value="Aldolase class I"/>
    <property type="match status" value="1"/>
</dbReference>
<evidence type="ECO:0000313" key="6">
    <source>
        <dbReference type="Proteomes" id="UP000256794"/>
    </source>
</evidence>
<dbReference type="InterPro" id="IPR013785">
    <property type="entry name" value="Aldolase_TIM"/>
</dbReference>
<dbReference type="PANTHER" id="PTHR37418">
    <property type="entry name" value="3-KETO-5-AMINOHEXANOATE CLEAVAGE ENZYME-RELATED"/>
    <property type="match status" value="1"/>
</dbReference>
<comment type="caution">
    <text evidence="5">The sequence shown here is derived from an EMBL/GenBank/DDBJ whole genome shotgun (WGS) entry which is preliminary data.</text>
</comment>
<evidence type="ECO:0000256" key="4">
    <source>
        <dbReference type="ARBA" id="ARBA00022833"/>
    </source>
</evidence>
<sequence>MANPVIITCAVTGGTDHAHKNPAVPVTPAQIAASAVEAADAGAAIVHVHVRDPETTLASTDFALYAETVDLIRQARPGLIINLSSGYGAMVTADQIRDGRSAAEALLTPEARVEHIVRLRPEICSLDIAAMNFGEQMFLNSIPDLRVMAGLIEGAGVKPELEAFDMGHLSIIRHFLKKGVLSSPPLVQIGLGVMGGADADAHSMSALVRLLPEDAAWAIFGIGRHQFPVATQAMLMGGHVRLGLEDNLYLEDGVLAPSNAALVERMVAIMGLLGRRPATTYEARATLGLRRAG</sequence>
<dbReference type="AlphaFoldDB" id="A0AAQ0HGF7"/>
<keyword evidence="3" id="KW-0479">Metal-binding</keyword>
<reference evidence="5 6" key="1">
    <citation type="submission" date="2018-08" db="EMBL/GenBank/DDBJ databases">
        <title>Genomic Encyclopedia of Archaeal and Bacterial Type Strains, Phase II (KMG-II): from individual species to whole genera.</title>
        <authorList>
            <person name="Goeker M."/>
        </authorList>
    </citation>
    <scope>NUCLEOTIDE SEQUENCE [LARGE SCALE GENOMIC DNA]</scope>
    <source>
        <strain evidence="5 6">DSM 582</strain>
    </source>
</reference>